<feature type="binding site" evidence="10">
    <location>
        <position position="160"/>
    </location>
    <ligand>
        <name>ATP</name>
        <dbReference type="ChEBI" id="CHEBI:30616"/>
    </ligand>
</feature>
<dbReference type="InterPro" id="IPR002934">
    <property type="entry name" value="Polymerase_NTP_transf_dom"/>
</dbReference>
<dbReference type="SUPFAM" id="SSF81301">
    <property type="entry name" value="Nucleotidyltransferase"/>
    <property type="match status" value="1"/>
</dbReference>
<dbReference type="NCBIfam" id="TIGR03671">
    <property type="entry name" value="cca_archaeal"/>
    <property type="match status" value="1"/>
</dbReference>
<dbReference type="Proteomes" id="UP001182908">
    <property type="component" value="Chromosome"/>
</dbReference>
<feature type="binding site" evidence="10">
    <location>
        <position position="160"/>
    </location>
    <ligand>
        <name>CTP</name>
        <dbReference type="ChEBI" id="CHEBI:37563"/>
    </ligand>
</feature>
<comment type="function">
    <text evidence="10">Catalyzes the addition and repair of the essential 3'-terminal CCA sequence in tRNAs without using a nucleic acid template. Adds these three nucleotides in the order of C, C, and A to the tRNA nucleotide-73, using CTP and ATP as substrates and producing inorganic pyrophosphate. tRNA 3'-terminal CCA addition is required both for tRNA processing and repair. Also involved in tRNA surveillance by mediating tandem CCA addition to generate a CCACCA at the 3' terminus of unstable tRNAs. While stable tRNAs receive only 3'-terminal CCA, unstable tRNAs are marked with CCACCA and rapidly degraded.</text>
</comment>
<dbReference type="Gene3D" id="3.30.460.10">
    <property type="entry name" value="Beta Polymerase, domain 2"/>
    <property type="match status" value="1"/>
</dbReference>
<dbReference type="Gene3D" id="1.10.1410.30">
    <property type="entry name" value="CCA tRNA nucleotidyltransferase, domain 2"/>
    <property type="match status" value="1"/>
</dbReference>
<dbReference type="Pfam" id="PF01909">
    <property type="entry name" value="NTP_transf_2"/>
    <property type="match status" value="1"/>
</dbReference>
<comment type="similarity">
    <text evidence="10">Belongs to the tRNA nucleotidyltransferase/poly(A) polymerase family. Archaeal CCA-adding enzyme subfamily.</text>
</comment>
<dbReference type="InterPro" id="IPR015329">
    <property type="entry name" value="tRNA_NucTransf2"/>
</dbReference>
<dbReference type="PIRSF" id="PIRSF005335">
    <property type="entry name" value="CCA_arch"/>
    <property type="match status" value="1"/>
</dbReference>
<evidence type="ECO:0000256" key="1">
    <source>
        <dbReference type="ARBA" id="ARBA00022679"/>
    </source>
</evidence>
<evidence type="ECO:0000259" key="13">
    <source>
        <dbReference type="Pfam" id="PF21133"/>
    </source>
</evidence>
<comment type="catalytic activity">
    <reaction evidence="10">
        <text>a tRNA precursor + 2 CTP + ATP = a tRNA with a 3' CCA end + 3 diphosphate</text>
        <dbReference type="Rhea" id="RHEA:14433"/>
        <dbReference type="Rhea" id="RHEA-COMP:10465"/>
        <dbReference type="Rhea" id="RHEA-COMP:10468"/>
        <dbReference type="ChEBI" id="CHEBI:30616"/>
        <dbReference type="ChEBI" id="CHEBI:33019"/>
        <dbReference type="ChEBI" id="CHEBI:37563"/>
        <dbReference type="ChEBI" id="CHEBI:74896"/>
        <dbReference type="ChEBI" id="CHEBI:83071"/>
        <dbReference type="EC" id="2.7.7.72"/>
    </reaction>
</comment>
<dbReference type="InterPro" id="IPR006116">
    <property type="entry name" value="NT_2-5OAS_ClassI-CCAase"/>
</dbReference>
<keyword evidence="1 10" id="KW-0808">Transferase</keyword>
<dbReference type="GO" id="GO:0000287">
    <property type="term" value="F:magnesium ion binding"/>
    <property type="evidence" value="ECO:0007669"/>
    <property type="project" value="UniProtKB-UniRule"/>
</dbReference>
<keyword evidence="3 10" id="KW-0548">Nucleotidyltransferase</keyword>
<keyword evidence="2 10" id="KW-0819">tRNA processing</keyword>
<dbReference type="GO" id="GO:0001680">
    <property type="term" value="P:tRNA 3'-terminal CCA addition"/>
    <property type="evidence" value="ECO:0007669"/>
    <property type="project" value="UniProtKB-UniRule"/>
</dbReference>
<dbReference type="AlphaFoldDB" id="A0AA51UM80"/>
<feature type="binding site" evidence="10">
    <location>
        <position position="141"/>
    </location>
    <ligand>
        <name>ATP</name>
        <dbReference type="ChEBI" id="CHEBI:30616"/>
    </ligand>
</feature>
<evidence type="ECO:0000256" key="6">
    <source>
        <dbReference type="ARBA" id="ARBA00022800"/>
    </source>
</evidence>
<name>A0AA51UM80_9EURY</name>
<dbReference type="PANTHER" id="PTHR39643:SF1">
    <property type="entry name" value="CCA-ADDING ENZYME"/>
    <property type="match status" value="1"/>
</dbReference>
<dbReference type="InterPro" id="IPR048833">
    <property type="entry name" value="CAA_C"/>
</dbReference>
<dbReference type="RefSeq" id="WP_309311633.1">
    <property type="nucleotide sequence ID" value="NZ_CP133592.1"/>
</dbReference>
<evidence type="ECO:0000256" key="10">
    <source>
        <dbReference type="HAMAP-Rule" id="MF_01264"/>
    </source>
</evidence>
<evidence type="ECO:0000313" key="14">
    <source>
        <dbReference type="EMBL" id="WMW25832.1"/>
    </source>
</evidence>
<evidence type="ECO:0000313" key="15">
    <source>
        <dbReference type="Proteomes" id="UP001182908"/>
    </source>
</evidence>
<feature type="domain" description="tRNA nucleotidyltransferase substrate binding" evidence="12">
    <location>
        <begin position="154"/>
        <end position="264"/>
    </location>
</feature>
<comment type="subunit">
    <text evidence="10">Homodimer.</text>
</comment>
<dbReference type="InterPro" id="IPR043519">
    <property type="entry name" value="NT_sf"/>
</dbReference>
<comment type="cofactor">
    <cofactor evidence="10">
        <name>Mg(2+)</name>
        <dbReference type="ChEBI" id="CHEBI:18420"/>
    </cofactor>
</comment>
<proteinExistence type="inferred from homology"/>
<keyword evidence="9 10" id="KW-0694">RNA-binding</keyword>
<dbReference type="EMBL" id="CP133592">
    <property type="protein sequence ID" value="WMW25832.1"/>
    <property type="molecule type" value="Genomic_DNA"/>
</dbReference>
<dbReference type="CDD" id="cd05400">
    <property type="entry name" value="NT_2-5OAS_ClassI-CCAase"/>
    <property type="match status" value="1"/>
</dbReference>
<dbReference type="InterPro" id="IPR008229">
    <property type="entry name" value="CCA-adding_arc"/>
</dbReference>
<feature type="binding site" evidence="10">
    <location>
        <position position="141"/>
    </location>
    <ligand>
        <name>CTP</name>
        <dbReference type="ChEBI" id="CHEBI:37563"/>
    </ligand>
</feature>
<keyword evidence="5 10" id="KW-0547">Nucleotide-binding</keyword>
<protein>
    <recommendedName>
        <fullName evidence="10">CCA-adding enzyme</fullName>
        <ecNumber evidence="10">2.7.7.72</ecNumber>
    </recommendedName>
    <alternativeName>
        <fullName evidence="10">CCA tRNA nucleotidyltransferase</fullName>
    </alternativeName>
    <alternativeName>
        <fullName evidence="10">tRNA CCA-pyrophosphorylase</fullName>
    </alternativeName>
    <alternativeName>
        <fullName evidence="10">tRNA adenylyl-/cytidylyl- transferase</fullName>
    </alternativeName>
    <alternativeName>
        <fullName evidence="10">tRNA nucleotidyltransferase</fullName>
    </alternativeName>
    <alternativeName>
        <fullName evidence="10">tRNA-NT</fullName>
    </alternativeName>
</protein>
<dbReference type="SUPFAM" id="SSF81631">
    <property type="entry name" value="PAP/OAS1 substrate-binding domain"/>
    <property type="match status" value="1"/>
</dbReference>
<organism evidence="14 15">
    <name type="scientific">Methanolobus sediminis</name>
    <dbReference type="NCBI Taxonomy" id="3072978"/>
    <lineage>
        <taxon>Archaea</taxon>
        <taxon>Methanobacteriati</taxon>
        <taxon>Methanobacteriota</taxon>
        <taxon>Stenosarchaea group</taxon>
        <taxon>Methanomicrobia</taxon>
        <taxon>Methanosarcinales</taxon>
        <taxon>Methanosarcinaceae</taxon>
        <taxon>Methanolobus</taxon>
    </lineage>
</organism>
<reference evidence="14 15" key="1">
    <citation type="submission" date="2023-08" db="EMBL/GenBank/DDBJ databases">
        <title>Methanolobus mangrovi sp. nov. and Methanolobus sediminis sp. nov, two novel methylotrophic methanogens isolated from mangrove sediments in China.</title>
        <authorList>
            <person name="Zhou J."/>
        </authorList>
    </citation>
    <scope>NUCLEOTIDE SEQUENCE [LARGE SCALE GENOMIC DNA]</scope>
    <source>
        <strain evidence="14 15">FTZ6</strain>
    </source>
</reference>
<dbReference type="Gene3D" id="3.30.70.1550">
    <property type="entry name" value="Archaeal tRNA CCA-adding enzyme catalytic domain"/>
    <property type="match status" value="1"/>
</dbReference>
<comment type="catalytic activity">
    <reaction evidence="10">
        <text>a tRNA with a 3' CCA end + 2 CTP + ATP = a tRNA with a 3' CCACCA end + 3 diphosphate</text>
        <dbReference type="Rhea" id="RHEA:76235"/>
        <dbReference type="Rhea" id="RHEA-COMP:10468"/>
        <dbReference type="Rhea" id="RHEA-COMP:18655"/>
        <dbReference type="ChEBI" id="CHEBI:30616"/>
        <dbReference type="ChEBI" id="CHEBI:33019"/>
        <dbReference type="ChEBI" id="CHEBI:37563"/>
        <dbReference type="ChEBI" id="CHEBI:83071"/>
        <dbReference type="ChEBI" id="CHEBI:195187"/>
    </reaction>
</comment>
<feature type="binding site" evidence="10">
    <location>
        <position position="169"/>
    </location>
    <ligand>
        <name>CTP</name>
        <dbReference type="ChEBI" id="CHEBI:37563"/>
    </ligand>
</feature>
<dbReference type="HAMAP" id="MF_01264">
    <property type="entry name" value="CCA_arch"/>
    <property type="match status" value="1"/>
</dbReference>
<feature type="binding site" evidence="10">
    <location>
        <position position="169"/>
    </location>
    <ligand>
        <name>ATP</name>
        <dbReference type="ChEBI" id="CHEBI:30616"/>
    </ligand>
</feature>
<dbReference type="GO" id="GO:0005524">
    <property type="term" value="F:ATP binding"/>
    <property type="evidence" value="ECO:0007669"/>
    <property type="project" value="UniProtKB-UniRule"/>
</dbReference>
<feature type="binding site" evidence="10">
    <location>
        <position position="52"/>
    </location>
    <ligand>
        <name>ATP</name>
        <dbReference type="ChEBI" id="CHEBI:30616"/>
    </ligand>
</feature>
<comment type="miscellaneous">
    <text evidence="10">A single active site specifically recognizes both ATP and CTP and is responsible for their addition.</text>
</comment>
<dbReference type="GO" id="GO:0042245">
    <property type="term" value="P:RNA repair"/>
    <property type="evidence" value="ECO:0007669"/>
    <property type="project" value="UniProtKB-KW"/>
</dbReference>
<feature type="domain" description="Polymerase nucleotidyl transferase" evidence="11">
    <location>
        <begin position="49"/>
        <end position="141"/>
    </location>
</feature>
<keyword evidence="7 10" id="KW-0067">ATP-binding</keyword>
<evidence type="ECO:0000259" key="12">
    <source>
        <dbReference type="Pfam" id="PF09249"/>
    </source>
</evidence>
<dbReference type="InterPro" id="IPR042090">
    <property type="entry name" value="CCA_tRNA_nucleotrans_2"/>
</dbReference>
<keyword evidence="8 10" id="KW-0460">Magnesium</keyword>
<gene>
    <name evidence="10 14" type="primary">cca</name>
    <name evidence="14" type="ORF">RE474_03705</name>
</gene>
<evidence type="ECO:0000256" key="8">
    <source>
        <dbReference type="ARBA" id="ARBA00022842"/>
    </source>
</evidence>
<feature type="binding site" evidence="10">
    <location>
        <position position="55"/>
    </location>
    <ligand>
        <name>ATP</name>
        <dbReference type="ChEBI" id="CHEBI:30616"/>
    </ligand>
</feature>
<evidence type="ECO:0000256" key="7">
    <source>
        <dbReference type="ARBA" id="ARBA00022840"/>
    </source>
</evidence>
<keyword evidence="4 10" id="KW-0479">Metal-binding</keyword>
<evidence type="ECO:0000256" key="3">
    <source>
        <dbReference type="ARBA" id="ARBA00022695"/>
    </source>
</evidence>
<dbReference type="EC" id="2.7.7.72" evidence="10"/>
<feature type="binding site" evidence="10">
    <location>
        <position position="64"/>
    </location>
    <ligand>
        <name>Mg(2+)</name>
        <dbReference type="ChEBI" id="CHEBI:18420"/>
    </ligand>
</feature>
<sequence>MMTLEEQVLERIKPSPAEKEKLQEVASELLARVSTIARIKGIDGIIPKLVGSAARNTWISGTHDLDVFISFPESVSREELEENGLLIAREVARNGTNVEERYAEHPYLNMHYKGFDVDLVPCFAVESASEIKSAVDRTPFHNEFIKMSIPGREDDVLMMKQFMKGTGTYGSELRTQGFSGYLTELLIVHYGSFRNLIRNACTWKPGLVIDMLEHGTLRHEDPLVVIDPTDPKRNVAAALSLNRFAQFIDACRAYSDNPSEEFFFPKAKEPMSDDEIKDMLHSRGSSFVAVVFETPELVDDILYPQLDKMENSVRALLEDYEFQVLNSGYWANEQSIVVVELISSKLPSVKKHRGPPVWVTDHAKGFKTKYSNSNELFSMYIEDGVYVADIKRKFTTAKELLQERLQTCSLGKHLGKAVLESFTVLENNVILEIKDPDFRVFMRKWEQGK</sequence>
<dbReference type="Pfam" id="PF21133">
    <property type="entry name" value="CAA_C"/>
    <property type="match status" value="1"/>
</dbReference>
<accession>A0AA51UM80</accession>
<feature type="domain" description="CCA-adding enzyme C-terminal" evidence="13">
    <location>
        <begin position="283"/>
        <end position="426"/>
    </location>
</feature>
<dbReference type="SUPFAM" id="SSF55003">
    <property type="entry name" value="PAP/Archaeal CCA-adding enzyme, C-terminal domain"/>
    <property type="match status" value="1"/>
</dbReference>
<feature type="binding site" evidence="10">
    <location>
        <position position="52"/>
    </location>
    <ligand>
        <name>CTP</name>
        <dbReference type="ChEBI" id="CHEBI:37563"/>
    </ligand>
</feature>
<evidence type="ECO:0000256" key="9">
    <source>
        <dbReference type="ARBA" id="ARBA00022884"/>
    </source>
</evidence>
<feature type="binding site" evidence="10">
    <location>
        <position position="66"/>
    </location>
    <ligand>
        <name>Mg(2+)</name>
        <dbReference type="ChEBI" id="CHEBI:18420"/>
    </ligand>
</feature>
<feature type="binding site" evidence="10">
    <location>
        <position position="118"/>
    </location>
    <ligand>
        <name>Mg(2+)</name>
        <dbReference type="ChEBI" id="CHEBI:18420"/>
    </ligand>
</feature>
<dbReference type="KEGG" id="mseb:RE474_03705"/>
<dbReference type="GeneID" id="84231792"/>
<dbReference type="Gene3D" id="3.30.70.590">
    <property type="entry name" value="Poly(A) polymerase predicted RNA binding domain"/>
    <property type="match status" value="1"/>
</dbReference>
<evidence type="ECO:0000256" key="2">
    <source>
        <dbReference type="ARBA" id="ARBA00022694"/>
    </source>
</evidence>
<evidence type="ECO:0000256" key="5">
    <source>
        <dbReference type="ARBA" id="ARBA00022741"/>
    </source>
</evidence>
<evidence type="ECO:0000256" key="4">
    <source>
        <dbReference type="ARBA" id="ARBA00022723"/>
    </source>
</evidence>
<dbReference type="GO" id="GO:0000049">
    <property type="term" value="F:tRNA binding"/>
    <property type="evidence" value="ECO:0007669"/>
    <property type="project" value="UniProtKB-UniRule"/>
</dbReference>
<dbReference type="InterPro" id="IPR011068">
    <property type="entry name" value="NuclTrfase_I-like_C"/>
</dbReference>
<dbReference type="GO" id="GO:0004810">
    <property type="term" value="F:CCA tRNA nucleotidyltransferase activity"/>
    <property type="evidence" value="ECO:0007669"/>
    <property type="project" value="UniProtKB-UniRule"/>
</dbReference>
<evidence type="ECO:0000259" key="11">
    <source>
        <dbReference type="Pfam" id="PF01909"/>
    </source>
</evidence>
<keyword evidence="15" id="KW-1185">Reference proteome</keyword>
<dbReference type="Pfam" id="PF09249">
    <property type="entry name" value="tRNA_NucTransf2"/>
    <property type="match status" value="1"/>
</dbReference>
<feature type="binding site" evidence="10">
    <location>
        <position position="55"/>
    </location>
    <ligand>
        <name>CTP</name>
        <dbReference type="ChEBI" id="CHEBI:37563"/>
    </ligand>
</feature>
<keyword evidence="6 10" id="KW-0692">RNA repair</keyword>
<dbReference type="PANTHER" id="PTHR39643">
    <property type="entry name" value="CCA-ADDING ENZYME"/>
    <property type="match status" value="1"/>
</dbReference>